<protein>
    <submittedName>
        <fullName evidence="1">Competence protein ComGC</fullName>
    </submittedName>
</protein>
<organism evidence="1 2">
    <name type="scientific">Lacticaseibacillus paracasei NRIC 0644</name>
    <dbReference type="NCBI Taxonomy" id="1435038"/>
    <lineage>
        <taxon>Bacteria</taxon>
        <taxon>Bacillati</taxon>
        <taxon>Bacillota</taxon>
        <taxon>Bacilli</taxon>
        <taxon>Lactobacillales</taxon>
        <taxon>Lactobacillaceae</taxon>
        <taxon>Lacticaseibacillus</taxon>
    </lineage>
</organism>
<evidence type="ECO:0000313" key="1">
    <source>
        <dbReference type="EMBL" id="GAN36549.1"/>
    </source>
</evidence>
<dbReference type="InterPro" id="IPR045584">
    <property type="entry name" value="Pilin-like"/>
</dbReference>
<sequence length="146" mass="16808">MKRLRGFVMLEVVAVLVVLAGLTLAAVPIGQSVIRRHQETKFIETMREQWELLGVKAYATHKIGTMSVNDEARQVTFSLFNGSKRILPFPPSLKYDDKIPTKTTREPSGKLKGNRSVNFLSQDGYYWHITLQFEWGRFLFQKVPKH</sequence>
<dbReference type="SUPFAM" id="SSF54523">
    <property type="entry name" value="Pili subunits"/>
    <property type="match status" value="1"/>
</dbReference>
<dbReference type="Proteomes" id="UP000032552">
    <property type="component" value="Unassembled WGS sequence"/>
</dbReference>
<dbReference type="RefSeq" id="WP_045624863.1">
    <property type="nucleotide sequence ID" value="NZ_BAYM01000081.1"/>
</dbReference>
<accession>A0A0C9PWS0</accession>
<gene>
    <name evidence="1" type="ORF">LC0644_1138</name>
</gene>
<proteinExistence type="predicted"/>
<reference evidence="2" key="1">
    <citation type="submission" date="2014-05" db="EMBL/GenBank/DDBJ databases">
        <title>Whole genome sequencing of Lactobacillus casei NRIC0644.</title>
        <authorList>
            <person name="Atarashi H."/>
            <person name="Yoshida Y."/>
            <person name="Fujimura S."/>
            <person name="Tanaka N."/>
            <person name="Shiwa Y."/>
            <person name="Yoshikawa H."/>
            <person name="Okada S."/>
            <person name="Nakagawa J."/>
        </authorList>
    </citation>
    <scope>NUCLEOTIDE SEQUENCE [LARGE SCALE GENOMIC DNA]</scope>
    <source>
        <strain evidence="2">NRIC0644</strain>
    </source>
</reference>
<evidence type="ECO:0000313" key="2">
    <source>
        <dbReference type="Proteomes" id="UP000032552"/>
    </source>
</evidence>
<name>A0A0C9PWS0_LACPA</name>
<dbReference type="AlphaFoldDB" id="A0A0C9PWS0"/>
<dbReference type="EMBL" id="BAYM01000081">
    <property type="protein sequence ID" value="GAN36549.1"/>
    <property type="molecule type" value="Genomic_DNA"/>
</dbReference>
<comment type="caution">
    <text evidence="1">The sequence shown here is derived from an EMBL/GenBank/DDBJ whole genome shotgun (WGS) entry which is preliminary data.</text>
</comment>